<evidence type="ECO:0000313" key="6">
    <source>
        <dbReference type="EMBL" id="GBF09862.1"/>
    </source>
</evidence>
<gene>
    <name evidence="6" type="ORF">apy_15870</name>
</gene>
<organism evidence="6 7">
    <name type="scientific">Aeropyrum pernix</name>
    <dbReference type="NCBI Taxonomy" id="56636"/>
    <lineage>
        <taxon>Archaea</taxon>
        <taxon>Thermoproteota</taxon>
        <taxon>Thermoprotei</taxon>
        <taxon>Desulfurococcales</taxon>
        <taxon>Desulfurococcaceae</taxon>
        <taxon>Aeropyrum</taxon>
    </lineage>
</organism>
<accession>A0A401HBW9</accession>
<keyword evidence="3" id="KW-0249">Electron transport</keyword>
<dbReference type="GO" id="GO:0051536">
    <property type="term" value="F:iron-sulfur cluster binding"/>
    <property type="evidence" value="ECO:0007669"/>
    <property type="project" value="UniProtKB-KW"/>
</dbReference>
<dbReference type="PANTHER" id="PTHR36923">
    <property type="entry name" value="FERREDOXIN"/>
    <property type="match status" value="1"/>
</dbReference>
<dbReference type="Pfam" id="PF13459">
    <property type="entry name" value="Fer4_15"/>
    <property type="match status" value="1"/>
</dbReference>
<dbReference type="InterPro" id="IPR051269">
    <property type="entry name" value="Fe-S_cluster_ET"/>
</dbReference>
<dbReference type="RefSeq" id="WP_131160764.1">
    <property type="nucleotide sequence ID" value="NZ_BDMD01000141.1"/>
</dbReference>
<evidence type="ECO:0000256" key="5">
    <source>
        <dbReference type="ARBA" id="ARBA00023014"/>
    </source>
</evidence>
<evidence type="ECO:0000313" key="7">
    <source>
        <dbReference type="Proteomes" id="UP000291213"/>
    </source>
</evidence>
<protein>
    <submittedName>
        <fullName evidence="6">Ferredoxin</fullName>
    </submittedName>
</protein>
<dbReference type="SUPFAM" id="SSF54862">
    <property type="entry name" value="4Fe-4S ferredoxins"/>
    <property type="match status" value="1"/>
</dbReference>
<evidence type="ECO:0000256" key="4">
    <source>
        <dbReference type="ARBA" id="ARBA00023004"/>
    </source>
</evidence>
<dbReference type="OrthoDB" id="5583at2157"/>
<dbReference type="GO" id="GO:0046872">
    <property type="term" value="F:metal ion binding"/>
    <property type="evidence" value="ECO:0007669"/>
    <property type="project" value="UniProtKB-KW"/>
</dbReference>
<sequence>MAKETKDMIKVVIEPRESCIPDFVCVAVCPEVFEKHGDGRARVRGGLGEGFFDRSLEACASEAARLCPRGIIRVYRVGDDG</sequence>
<reference evidence="6 7" key="1">
    <citation type="submission" date="2017-02" db="EMBL/GenBank/DDBJ databases">
        <title>isolation and characterization of a novel temperate virus Aeropyrum globular virus 1 infecting hyperthermophilic archaeon Aeropyrum.</title>
        <authorList>
            <person name="Yumiya M."/>
            <person name="Yoshida T."/>
            <person name="Sako Y."/>
        </authorList>
    </citation>
    <scope>NUCLEOTIDE SEQUENCE [LARGE SCALE GENOMIC DNA]</scope>
    <source>
        <strain evidence="6 7">YK1-12-2013</strain>
    </source>
</reference>
<keyword evidence="2" id="KW-0479">Metal-binding</keyword>
<dbReference type="Gene3D" id="3.30.70.20">
    <property type="match status" value="1"/>
</dbReference>
<dbReference type="AlphaFoldDB" id="A0A401HBW9"/>
<keyword evidence="1" id="KW-0813">Transport</keyword>
<keyword evidence="5" id="KW-0411">Iron-sulfur</keyword>
<evidence type="ECO:0000256" key="3">
    <source>
        <dbReference type="ARBA" id="ARBA00022982"/>
    </source>
</evidence>
<dbReference type="EMBL" id="BDMD01000141">
    <property type="protein sequence ID" value="GBF09862.1"/>
    <property type="molecule type" value="Genomic_DNA"/>
</dbReference>
<evidence type="ECO:0000256" key="1">
    <source>
        <dbReference type="ARBA" id="ARBA00022448"/>
    </source>
</evidence>
<keyword evidence="4" id="KW-0408">Iron</keyword>
<evidence type="ECO:0000256" key="2">
    <source>
        <dbReference type="ARBA" id="ARBA00022723"/>
    </source>
</evidence>
<proteinExistence type="predicted"/>
<name>A0A401HBW9_AERPX</name>
<dbReference type="PANTHER" id="PTHR36923:SF3">
    <property type="entry name" value="FERREDOXIN"/>
    <property type="match status" value="1"/>
</dbReference>
<comment type="caution">
    <text evidence="6">The sequence shown here is derived from an EMBL/GenBank/DDBJ whole genome shotgun (WGS) entry which is preliminary data.</text>
</comment>
<dbReference type="Proteomes" id="UP000291213">
    <property type="component" value="Unassembled WGS sequence"/>
</dbReference>